<dbReference type="Gene3D" id="3.90.75.20">
    <property type="match status" value="1"/>
</dbReference>
<dbReference type="SUPFAM" id="SSF54060">
    <property type="entry name" value="His-Me finger endonucleases"/>
    <property type="match status" value="1"/>
</dbReference>
<dbReference type="GO" id="GO:0004519">
    <property type="term" value="F:endonuclease activity"/>
    <property type="evidence" value="ECO:0007669"/>
    <property type="project" value="UniProtKB-KW"/>
</dbReference>
<dbReference type="EMBL" id="BK016189">
    <property type="protein sequence ID" value="DAG01224.1"/>
    <property type="molecule type" value="Genomic_DNA"/>
</dbReference>
<reference evidence="2" key="1">
    <citation type="journal article" date="2021" name="Proc. Natl. Acad. Sci. U.S.A.">
        <title>A Catalog of Tens of Thousands of Viruses from Human Metagenomes Reveals Hidden Associations with Chronic Diseases.</title>
        <authorList>
            <person name="Tisza M.J."/>
            <person name="Buck C.B."/>
        </authorList>
    </citation>
    <scope>NUCLEOTIDE SEQUENCE</scope>
    <source>
        <strain evidence="2">CtVfb8</strain>
    </source>
</reference>
<keyword evidence="2" id="KW-0255">Endonuclease</keyword>
<feature type="domain" description="HNH nuclease" evidence="1">
    <location>
        <begin position="70"/>
        <end position="115"/>
    </location>
</feature>
<organism evidence="2">
    <name type="scientific">Caudovirales sp. ctVfb8</name>
    <dbReference type="NCBI Taxonomy" id="2825766"/>
    <lineage>
        <taxon>Viruses</taxon>
        <taxon>Duplodnaviria</taxon>
        <taxon>Heunggongvirae</taxon>
        <taxon>Uroviricota</taxon>
        <taxon>Caudoviricetes</taxon>
    </lineage>
</organism>
<evidence type="ECO:0000259" key="1">
    <source>
        <dbReference type="Pfam" id="PF13392"/>
    </source>
</evidence>
<dbReference type="InterPro" id="IPR044925">
    <property type="entry name" value="His-Me_finger_sf"/>
</dbReference>
<dbReference type="Pfam" id="PF13392">
    <property type="entry name" value="HNH_3"/>
    <property type="match status" value="1"/>
</dbReference>
<sequence>MQIDKYFSTPYEGYFVSKDGEVVSFRKPAAKSTPDKRIDYTRAPKKLSYKVDKDGYFEILFSINKKRIYKKVHQVVAETFLGPKPDPSYCVDHMNRNRQDNRVENLRWLSWSENSDGMKGKKPGVAKKCMYQGITYGSIKDACKAAGITVNYYYSHPEIIAKTLAEGVETIEIRKVSRVGRKWLPVEAHTSSNA</sequence>
<proteinExistence type="predicted"/>
<evidence type="ECO:0000313" key="2">
    <source>
        <dbReference type="EMBL" id="DAG01224.1"/>
    </source>
</evidence>
<protein>
    <submittedName>
        <fullName evidence="2">Homing endonuclease</fullName>
    </submittedName>
</protein>
<dbReference type="InterPro" id="IPR003615">
    <property type="entry name" value="HNH_nuc"/>
</dbReference>
<keyword evidence="2" id="KW-0378">Hydrolase</keyword>
<accession>A0A8S5V385</accession>
<name>A0A8S5V385_9CAUD</name>
<keyword evidence="2" id="KW-0540">Nuclease</keyword>